<evidence type="ECO:0000313" key="1">
    <source>
        <dbReference type="EMBL" id="MBT1705149.1"/>
    </source>
</evidence>
<protein>
    <submittedName>
        <fullName evidence="1">Uncharacterized protein</fullName>
    </submittedName>
</protein>
<dbReference type="RefSeq" id="WP_254155104.1">
    <property type="nucleotide sequence ID" value="NZ_JAHESD010000047.1"/>
</dbReference>
<dbReference type="Proteomes" id="UP000772618">
    <property type="component" value="Unassembled WGS sequence"/>
</dbReference>
<comment type="caution">
    <text evidence="1">The sequence shown here is derived from an EMBL/GenBank/DDBJ whole genome shotgun (WGS) entry which is preliminary data.</text>
</comment>
<accession>A0ABS5VWA0</accession>
<name>A0ABS5VWA0_9BACT</name>
<reference evidence="1 2" key="1">
    <citation type="submission" date="2021-05" db="EMBL/GenBank/DDBJ databases">
        <title>A Polyphasic approach of four new species of the genus Ohtaekwangia: Ohtaekwangia histidinii sp. nov., Ohtaekwangia cretensis sp. nov., Ohtaekwangia indiensis sp. nov., Ohtaekwangia reichenbachii sp. nov. from diverse environment.</title>
        <authorList>
            <person name="Octaviana S."/>
        </authorList>
    </citation>
    <scope>NUCLEOTIDE SEQUENCE [LARGE SCALE GENOMIC DNA]</scope>
    <source>
        <strain evidence="1 2">PWU20</strain>
    </source>
</reference>
<proteinExistence type="predicted"/>
<organism evidence="1 2">
    <name type="scientific">Chryseosolibacter indicus</name>
    <dbReference type="NCBI Taxonomy" id="2782351"/>
    <lineage>
        <taxon>Bacteria</taxon>
        <taxon>Pseudomonadati</taxon>
        <taxon>Bacteroidota</taxon>
        <taxon>Cytophagia</taxon>
        <taxon>Cytophagales</taxon>
        <taxon>Chryseotaleaceae</taxon>
        <taxon>Chryseosolibacter</taxon>
    </lineage>
</organism>
<keyword evidence="2" id="KW-1185">Reference proteome</keyword>
<dbReference type="EMBL" id="JAHESD010000047">
    <property type="protein sequence ID" value="MBT1705149.1"/>
    <property type="molecule type" value="Genomic_DNA"/>
</dbReference>
<sequence>MKNDLKIINEHQKFQKVSLKETTNSFYLLLAAEIDHSLFPFFITTSKKKKYIIREAKEWSGELLKQGIAIDATTFYACLIPPGIGKYLKERQGEVQVAKYDFVILIETSSRQKMEEIQNSDEYKQMVQKITSIATATHFITAVNVKRIDSVDHKSPGVFLFNYFFADDLQQNIGIWEYTAGWFQQETGLDNSTVLLPQGNSNTKYTIINHCRWDNMSDILPSLLFKRTFQTYVLDNFYANKVAAMPILYKKA</sequence>
<gene>
    <name evidence="1" type="ORF">KK060_17785</name>
</gene>
<evidence type="ECO:0000313" key="2">
    <source>
        <dbReference type="Proteomes" id="UP000772618"/>
    </source>
</evidence>